<accession>A0AA88D3R7</accession>
<feature type="domain" description="Nudix hydrolase" evidence="7">
    <location>
        <begin position="72"/>
        <end position="194"/>
    </location>
</feature>
<evidence type="ECO:0000256" key="6">
    <source>
        <dbReference type="ARBA" id="ARBA00023211"/>
    </source>
</evidence>
<reference evidence="8" key="1">
    <citation type="submission" date="2023-07" db="EMBL/GenBank/DDBJ databases">
        <title>draft genome sequence of fig (Ficus carica).</title>
        <authorList>
            <person name="Takahashi T."/>
            <person name="Nishimura K."/>
        </authorList>
    </citation>
    <scope>NUCLEOTIDE SEQUENCE</scope>
</reference>
<protein>
    <recommendedName>
        <fullName evidence="7">Nudix hydrolase domain-containing protein</fullName>
    </recommendedName>
</protein>
<dbReference type="GO" id="GO:0008893">
    <property type="term" value="F:guanosine-3',5'-bis(diphosphate) 3'-diphosphatase activity"/>
    <property type="evidence" value="ECO:0007669"/>
    <property type="project" value="UniProtKB-ARBA"/>
</dbReference>
<evidence type="ECO:0000259" key="7">
    <source>
        <dbReference type="PROSITE" id="PS51462"/>
    </source>
</evidence>
<comment type="cofactor">
    <cofactor evidence="1">
        <name>Mn(2+)</name>
        <dbReference type="ChEBI" id="CHEBI:29035"/>
    </cofactor>
</comment>
<dbReference type="GO" id="GO:0015937">
    <property type="term" value="P:coenzyme A biosynthetic process"/>
    <property type="evidence" value="ECO:0007669"/>
    <property type="project" value="UniProtKB-ARBA"/>
</dbReference>
<evidence type="ECO:0000256" key="1">
    <source>
        <dbReference type="ARBA" id="ARBA00001936"/>
    </source>
</evidence>
<dbReference type="GO" id="GO:0010945">
    <property type="term" value="F:coenzyme A diphosphatase activity"/>
    <property type="evidence" value="ECO:0007669"/>
    <property type="project" value="InterPro"/>
</dbReference>
<evidence type="ECO:0000313" key="9">
    <source>
        <dbReference type="Proteomes" id="UP001187192"/>
    </source>
</evidence>
<dbReference type="PROSITE" id="PS51462">
    <property type="entry name" value="NUDIX"/>
    <property type="match status" value="1"/>
</dbReference>
<dbReference type="FunFam" id="3.90.79.10:FF:000036">
    <property type="entry name" value="Nudix hydrolase 11"/>
    <property type="match status" value="1"/>
</dbReference>
<evidence type="ECO:0000256" key="2">
    <source>
        <dbReference type="ARBA" id="ARBA00001946"/>
    </source>
</evidence>
<keyword evidence="9" id="KW-1185">Reference proteome</keyword>
<organism evidence="8 9">
    <name type="scientific">Ficus carica</name>
    <name type="common">Common fig</name>
    <dbReference type="NCBI Taxonomy" id="3494"/>
    <lineage>
        <taxon>Eukaryota</taxon>
        <taxon>Viridiplantae</taxon>
        <taxon>Streptophyta</taxon>
        <taxon>Embryophyta</taxon>
        <taxon>Tracheophyta</taxon>
        <taxon>Spermatophyta</taxon>
        <taxon>Magnoliopsida</taxon>
        <taxon>eudicotyledons</taxon>
        <taxon>Gunneridae</taxon>
        <taxon>Pentapetalae</taxon>
        <taxon>rosids</taxon>
        <taxon>fabids</taxon>
        <taxon>Rosales</taxon>
        <taxon>Moraceae</taxon>
        <taxon>Ficeae</taxon>
        <taxon>Ficus</taxon>
    </lineage>
</organism>
<dbReference type="PANTHER" id="PTHR12992">
    <property type="entry name" value="NUDIX HYDROLASE"/>
    <property type="match status" value="1"/>
</dbReference>
<evidence type="ECO:0000313" key="8">
    <source>
        <dbReference type="EMBL" id="GMN40392.1"/>
    </source>
</evidence>
<dbReference type="GO" id="GO:0005737">
    <property type="term" value="C:cytoplasm"/>
    <property type="evidence" value="ECO:0007669"/>
    <property type="project" value="UniProtKB-ARBA"/>
</dbReference>
<dbReference type="EMBL" id="BTGU01000011">
    <property type="protein sequence ID" value="GMN40392.1"/>
    <property type="molecule type" value="Genomic_DNA"/>
</dbReference>
<keyword evidence="4" id="KW-0378">Hydrolase</keyword>
<dbReference type="Gene3D" id="3.90.79.10">
    <property type="entry name" value="Nucleoside Triphosphate Pyrophosphohydrolase"/>
    <property type="match status" value="1"/>
</dbReference>
<dbReference type="GO" id="GO:0006637">
    <property type="term" value="P:acyl-CoA metabolic process"/>
    <property type="evidence" value="ECO:0007669"/>
    <property type="project" value="UniProtKB-ARBA"/>
</dbReference>
<evidence type="ECO:0000256" key="5">
    <source>
        <dbReference type="ARBA" id="ARBA00022842"/>
    </source>
</evidence>
<gene>
    <name evidence="8" type="ORF">TIFTF001_009622</name>
</gene>
<dbReference type="GO" id="GO:0015938">
    <property type="term" value="P:coenzyme A catabolic process"/>
    <property type="evidence" value="ECO:0007669"/>
    <property type="project" value="TreeGrafter"/>
</dbReference>
<comment type="cofactor">
    <cofactor evidence="2">
        <name>Mg(2+)</name>
        <dbReference type="ChEBI" id="CHEBI:18420"/>
    </cofactor>
</comment>
<dbReference type="Proteomes" id="UP001187192">
    <property type="component" value="Unassembled WGS sequence"/>
</dbReference>
<dbReference type="GO" id="GO:0046872">
    <property type="term" value="F:metal ion binding"/>
    <property type="evidence" value="ECO:0007669"/>
    <property type="project" value="UniProtKB-KW"/>
</dbReference>
<dbReference type="AlphaFoldDB" id="A0AA88D3R7"/>
<dbReference type="InterPro" id="IPR015797">
    <property type="entry name" value="NUDIX_hydrolase-like_dom_sf"/>
</dbReference>
<dbReference type="InterPro" id="IPR045121">
    <property type="entry name" value="CoAse"/>
</dbReference>
<proteinExistence type="predicted"/>
<keyword evidence="5" id="KW-0460">Magnesium</keyword>
<keyword evidence="3" id="KW-0479">Metal-binding</keyword>
<evidence type="ECO:0000256" key="4">
    <source>
        <dbReference type="ARBA" id="ARBA00022801"/>
    </source>
</evidence>
<dbReference type="InterPro" id="IPR000086">
    <property type="entry name" value="NUDIX_hydrolase_dom"/>
</dbReference>
<evidence type="ECO:0000256" key="3">
    <source>
        <dbReference type="ARBA" id="ARBA00022723"/>
    </source>
</evidence>
<sequence length="194" mass="21209">MACIDPVVISCVTKHECGSQTLQRVAKQLQLYKSPDVDGDQDQNDLGGGPICAINDTTTARNEQFSSADWRKRRAAVLICLFEGPQGELRVILTKRSMKLSSYPGDVALPGGKTEEGDADDSATALREAMEEIGLDSSLVEVVANLEPFISLQQLLKVIPVIGLLDRVEDFKPELNSDEVDSVFDVPLEMFLQV</sequence>
<dbReference type="PANTHER" id="PTHR12992:SF26">
    <property type="entry name" value="NUDIX HYDROLASE 15, MITOCHONDRIAL-LIKE"/>
    <property type="match status" value="1"/>
</dbReference>
<comment type="caution">
    <text evidence="8">The sequence shown here is derived from an EMBL/GenBank/DDBJ whole genome shotgun (WGS) entry which is preliminary data.</text>
</comment>
<name>A0AA88D3R7_FICCA</name>
<dbReference type="Pfam" id="PF00293">
    <property type="entry name" value="NUDIX"/>
    <property type="match status" value="1"/>
</dbReference>
<keyword evidence="6" id="KW-0464">Manganese</keyword>
<dbReference type="CDD" id="cd03426">
    <property type="entry name" value="NUDIX_CoAse_Nudt7"/>
    <property type="match status" value="1"/>
</dbReference>
<dbReference type="SUPFAM" id="SSF55811">
    <property type="entry name" value="Nudix"/>
    <property type="match status" value="1"/>
</dbReference>